<dbReference type="Pfam" id="PF07715">
    <property type="entry name" value="Plug"/>
    <property type="match status" value="1"/>
</dbReference>
<evidence type="ECO:0000256" key="10">
    <source>
        <dbReference type="PROSITE-ProRule" id="PRU01360"/>
    </source>
</evidence>
<sequence>MAPARSRKTYPIAAILLLSLSDNVLAQTSSSSAPVELPPIEVQAQTAPSLPPTGTIGQPPAPYAGGQVGTGARLGMLGNRSFLTTPFNVTGYTGKLIADQQARTIADVVQNDPSVRNDVSPFSERDAFFIRGFSVVALDTAFDSLFYIANPRRSFTEGIERVEILKGPSAFLSGGLARIGGTINLVPKRATDEPLTRVTTSFASRGQFGTHIDLGRRFGPSNEWGVRLNTSYRGGATPLDNNAIEVGVVALGLDYRGERFRASLDLTHTRQDVRAPTSLFNSIAPNIPIPRAPNNSLNTASPLEYIDSRYNMAAGRVEYDLLPQVTVYAAGGVSRYYEDFLQSSYRITSATGQATNTLAIQPQEIQGLTGEVGLRAQFETGFIGHQLNVSAVQADNRNFRGGFNPIALPSWVTNIYNPIYLPRGSFPTMALPRSNQLPLFTQLTARSVAISDTLSLGGDRLQLTLGGRYQSIDLRSYVTRPGPTLGALATSYQEGKFTPAVAVVFRPFERLSIYGNYVEALTEGPTAPPTAANANTVFAPTVNKQTEIGVKYDLGTVAFTASLFEIRQPNAFTDPATNLFSVSGLQRNRGAELVVFGEPMPGVRLLGGVTFINAELANTLGGRFNGNTAPGVPAVAVNLYGEYDVPSWLAPGLTLTGRVIYSGKQFYDQANTQSIPAWTRFDAGLRYVFQRPAGKDVTIRVAVENVLNTSYWATASRGFLSVGAPRTFMVSTTFDF</sequence>
<feature type="region of interest" description="Disordered" evidence="12">
    <location>
        <begin position="45"/>
        <end position="67"/>
    </location>
</feature>
<name>A0A4D7AWN3_9HYPH</name>
<dbReference type="InterPro" id="IPR036942">
    <property type="entry name" value="Beta-barrel_TonB_sf"/>
</dbReference>
<dbReference type="OrthoDB" id="9760333at2"/>
<evidence type="ECO:0000256" key="8">
    <source>
        <dbReference type="ARBA" id="ARBA00023170"/>
    </source>
</evidence>
<feature type="domain" description="TonB-dependent receptor-like beta-barrel" evidence="14">
    <location>
        <begin position="280"/>
        <end position="706"/>
    </location>
</feature>
<reference evidence="16 17" key="1">
    <citation type="submission" date="2019-04" db="EMBL/GenBank/DDBJ databases">
        <title>Phreatobacter aquaticus sp. nov.</title>
        <authorList>
            <person name="Choi A."/>
        </authorList>
    </citation>
    <scope>NUCLEOTIDE SEQUENCE [LARGE SCALE GENOMIC DNA]</scope>
    <source>
        <strain evidence="16 17">KCTC 52518</strain>
    </source>
</reference>
<proteinExistence type="inferred from homology"/>
<dbReference type="RefSeq" id="WP_136961510.1">
    <property type="nucleotide sequence ID" value="NZ_CP039690.1"/>
</dbReference>
<evidence type="ECO:0000313" key="16">
    <source>
        <dbReference type="EMBL" id="QCI66064.1"/>
    </source>
</evidence>
<keyword evidence="7 10" id="KW-0472">Membrane</keyword>
<dbReference type="InterPro" id="IPR039426">
    <property type="entry name" value="TonB-dep_rcpt-like"/>
</dbReference>
<dbReference type="SUPFAM" id="SSF56935">
    <property type="entry name" value="Porins"/>
    <property type="match status" value="1"/>
</dbReference>
<comment type="similarity">
    <text evidence="2 10 11">Belongs to the TonB-dependent receptor family.</text>
</comment>
<dbReference type="InterPro" id="IPR012910">
    <property type="entry name" value="Plug_dom"/>
</dbReference>
<dbReference type="Gene3D" id="2.170.130.10">
    <property type="entry name" value="TonB-dependent receptor, plug domain"/>
    <property type="match status" value="1"/>
</dbReference>
<dbReference type="AlphaFoldDB" id="A0A4D7AWN3"/>
<evidence type="ECO:0000256" key="12">
    <source>
        <dbReference type="SAM" id="MobiDB-lite"/>
    </source>
</evidence>
<keyword evidence="8 16" id="KW-0675">Receptor</keyword>
<dbReference type="CDD" id="cd01347">
    <property type="entry name" value="ligand_gated_channel"/>
    <property type="match status" value="1"/>
</dbReference>
<gene>
    <name evidence="16" type="ORF">E8M01_18720</name>
</gene>
<dbReference type="Pfam" id="PF00593">
    <property type="entry name" value="TonB_dep_Rec_b-barrel"/>
    <property type="match status" value="1"/>
</dbReference>
<dbReference type="KEGG" id="pstg:E8M01_18720"/>
<evidence type="ECO:0000256" key="3">
    <source>
        <dbReference type="ARBA" id="ARBA00022448"/>
    </source>
</evidence>
<dbReference type="PANTHER" id="PTHR32552">
    <property type="entry name" value="FERRICHROME IRON RECEPTOR-RELATED"/>
    <property type="match status" value="1"/>
</dbReference>
<accession>A0A4D7AWN3</accession>
<keyword evidence="13" id="KW-0732">Signal</keyword>
<organism evidence="16 17">
    <name type="scientific">Phreatobacter stygius</name>
    <dbReference type="NCBI Taxonomy" id="1940610"/>
    <lineage>
        <taxon>Bacteria</taxon>
        <taxon>Pseudomonadati</taxon>
        <taxon>Pseudomonadota</taxon>
        <taxon>Alphaproteobacteria</taxon>
        <taxon>Hyphomicrobiales</taxon>
        <taxon>Phreatobacteraceae</taxon>
        <taxon>Phreatobacter</taxon>
    </lineage>
</organism>
<evidence type="ECO:0000313" key="17">
    <source>
        <dbReference type="Proteomes" id="UP000298781"/>
    </source>
</evidence>
<evidence type="ECO:0000256" key="13">
    <source>
        <dbReference type="SAM" id="SignalP"/>
    </source>
</evidence>
<feature type="domain" description="TonB-dependent receptor plug" evidence="15">
    <location>
        <begin position="84"/>
        <end position="176"/>
    </location>
</feature>
<evidence type="ECO:0000256" key="4">
    <source>
        <dbReference type="ARBA" id="ARBA00022452"/>
    </source>
</evidence>
<dbReference type="PANTHER" id="PTHR32552:SF82">
    <property type="entry name" value="FCUA PROTEIN"/>
    <property type="match status" value="1"/>
</dbReference>
<dbReference type="Proteomes" id="UP000298781">
    <property type="component" value="Chromosome"/>
</dbReference>
<evidence type="ECO:0000256" key="9">
    <source>
        <dbReference type="ARBA" id="ARBA00023237"/>
    </source>
</evidence>
<dbReference type="PROSITE" id="PS52016">
    <property type="entry name" value="TONB_DEPENDENT_REC_3"/>
    <property type="match status" value="1"/>
</dbReference>
<dbReference type="InterPro" id="IPR037066">
    <property type="entry name" value="Plug_dom_sf"/>
</dbReference>
<evidence type="ECO:0000259" key="14">
    <source>
        <dbReference type="Pfam" id="PF00593"/>
    </source>
</evidence>
<keyword evidence="5 10" id="KW-0812">Transmembrane</keyword>
<dbReference type="NCBIfam" id="TIGR01783">
    <property type="entry name" value="TonB-siderophor"/>
    <property type="match status" value="1"/>
</dbReference>
<evidence type="ECO:0000256" key="7">
    <source>
        <dbReference type="ARBA" id="ARBA00023136"/>
    </source>
</evidence>
<evidence type="ECO:0000256" key="5">
    <source>
        <dbReference type="ARBA" id="ARBA00022692"/>
    </source>
</evidence>
<feature type="chain" id="PRO_5020751400" evidence="13">
    <location>
        <begin position="27"/>
        <end position="736"/>
    </location>
</feature>
<dbReference type="InterPro" id="IPR000531">
    <property type="entry name" value="Beta-barrel_TonB"/>
</dbReference>
<evidence type="ECO:0000256" key="2">
    <source>
        <dbReference type="ARBA" id="ARBA00009810"/>
    </source>
</evidence>
<evidence type="ECO:0000259" key="15">
    <source>
        <dbReference type="Pfam" id="PF07715"/>
    </source>
</evidence>
<dbReference type="EMBL" id="CP039690">
    <property type="protein sequence ID" value="QCI66064.1"/>
    <property type="molecule type" value="Genomic_DNA"/>
</dbReference>
<dbReference type="GO" id="GO:0015891">
    <property type="term" value="P:siderophore transport"/>
    <property type="evidence" value="ECO:0007669"/>
    <property type="project" value="InterPro"/>
</dbReference>
<dbReference type="GO" id="GO:0009279">
    <property type="term" value="C:cell outer membrane"/>
    <property type="evidence" value="ECO:0007669"/>
    <property type="project" value="UniProtKB-SubCell"/>
</dbReference>
<comment type="subcellular location">
    <subcellularLocation>
        <location evidence="1 10">Cell outer membrane</location>
        <topology evidence="1 10">Multi-pass membrane protein</topology>
    </subcellularLocation>
</comment>
<evidence type="ECO:0000256" key="11">
    <source>
        <dbReference type="RuleBase" id="RU003357"/>
    </source>
</evidence>
<evidence type="ECO:0000256" key="1">
    <source>
        <dbReference type="ARBA" id="ARBA00004571"/>
    </source>
</evidence>
<dbReference type="GO" id="GO:0038023">
    <property type="term" value="F:signaling receptor activity"/>
    <property type="evidence" value="ECO:0007669"/>
    <property type="project" value="InterPro"/>
</dbReference>
<protein>
    <submittedName>
        <fullName evidence="16">TonB-dependent siderophore receptor</fullName>
    </submittedName>
</protein>
<dbReference type="GO" id="GO:0015344">
    <property type="term" value="F:siderophore uptake transmembrane transporter activity"/>
    <property type="evidence" value="ECO:0007669"/>
    <property type="project" value="TreeGrafter"/>
</dbReference>
<dbReference type="InterPro" id="IPR010105">
    <property type="entry name" value="TonB_sidphr_rcpt"/>
</dbReference>
<feature type="signal peptide" evidence="13">
    <location>
        <begin position="1"/>
        <end position="26"/>
    </location>
</feature>
<dbReference type="Gene3D" id="2.40.170.20">
    <property type="entry name" value="TonB-dependent receptor, beta-barrel domain"/>
    <property type="match status" value="1"/>
</dbReference>
<evidence type="ECO:0000256" key="6">
    <source>
        <dbReference type="ARBA" id="ARBA00023077"/>
    </source>
</evidence>
<keyword evidence="3 10" id="KW-0813">Transport</keyword>
<keyword evidence="9 10" id="KW-0998">Cell outer membrane</keyword>
<keyword evidence="17" id="KW-1185">Reference proteome</keyword>
<keyword evidence="6 11" id="KW-0798">TonB box</keyword>
<keyword evidence="4 10" id="KW-1134">Transmembrane beta strand</keyword>